<protein>
    <submittedName>
        <fullName evidence="3">DUF4157 domain-containing protein</fullName>
    </submittedName>
</protein>
<evidence type="ECO:0000256" key="1">
    <source>
        <dbReference type="SAM" id="MobiDB-lite"/>
    </source>
</evidence>
<name>A0A928X2N9_LEPEC</name>
<sequence length="589" mass="64525">MSYASVSKSQPQKAAVDRKCRGSRSLVSTRQRVTTDVKPGTGFPIDSLPIQTKLKLGSPNDKYEQEADRVAQQVMRMPESQVQRQFNSLNVEGGVPMPSGKPAIQRLCTACEDEKILQPKRDSRQAAVVTPTIQTGISRLHQSGGMPLPNTTRNFMEPRFGHDFSQVRIHAGAEAAQLAHSLKARAFTVGRNIVFGKGALDYNSSTGKSLLAHELTHYVQQTANGTTISPKYDSTLQGKTIQRKVCDPLVQDCPAGTACYPMGSTFECLEEASTKAKIPKDPLCSSFDFNSTKGLVSTQAANYIAAKNIETRLTLVRSLKWMWRCATPSQQKQVRTSLSAVVGKTEAMNLWTEAGTPFGGYTGAYPSYASDIQKHLNKLGARETVSIGSFELTAEGSKHRRRAKRSAGKDTPDLGRTDIVYFRGHQFAQYKAPGLFSNGSEEKGFDLRYIEKVGGFQNVKLMISTSCATLCSEAFNVFHGLFPNAVILGYRKSAPLDGRKVRNSLQSKIKGLGRPLLLSESVDISSIISAWRSVIAGVHAGDTAQLPGYYDGSQITYWDGTAWQTVVPTDKANKCRRKGDFRGQYPAPR</sequence>
<proteinExistence type="predicted"/>
<dbReference type="Pfam" id="PF13699">
    <property type="entry name" value="eCIS_core"/>
    <property type="match status" value="1"/>
</dbReference>
<evidence type="ECO:0000313" key="3">
    <source>
        <dbReference type="EMBL" id="MBE9066454.1"/>
    </source>
</evidence>
<gene>
    <name evidence="3" type="ORF">IQ260_07295</name>
</gene>
<feature type="compositionally biased region" description="Polar residues" evidence="1">
    <location>
        <begin position="1"/>
        <end position="12"/>
    </location>
</feature>
<dbReference type="Proteomes" id="UP000615026">
    <property type="component" value="Unassembled WGS sequence"/>
</dbReference>
<feature type="compositionally biased region" description="Polar residues" evidence="1">
    <location>
        <begin position="25"/>
        <end position="34"/>
    </location>
</feature>
<organism evidence="3 4">
    <name type="scientific">Leptolyngbya cf. ectocarpi LEGE 11479</name>
    <dbReference type="NCBI Taxonomy" id="1828722"/>
    <lineage>
        <taxon>Bacteria</taxon>
        <taxon>Bacillati</taxon>
        <taxon>Cyanobacteriota</taxon>
        <taxon>Cyanophyceae</taxon>
        <taxon>Leptolyngbyales</taxon>
        <taxon>Leptolyngbyaceae</taxon>
        <taxon>Leptolyngbya group</taxon>
        <taxon>Leptolyngbya</taxon>
    </lineage>
</organism>
<dbReference type="InterPro" id="IPR025295">
    <property type="entry name" value="eCIS_core_dom"/>
</dbReference>
<evidence type="ECO:0000259" key="2">
    <source>
        <dbReference type="Pfam" id="PF13699"/>
    </source>
</evidence>
<dbReference type="EMBL" id="JADEXP010000043">
    <property type="protein sequence ID" value="MBE9066454.1"/>
    <property type="molecule type" value="Genomic_DNA"/>
</dbReference>
<accession>A0A928X2N9</accession>
<dbReference type="AlphaFoldDB" id="A0A928X2N9"/>
<comment type="caution">
    <text evidence="3">The sequence shown here is derived from an EMBL/GenBank/DDBJ whole genome shotgun (WGS) entry which is preliminary data.</text>
</comment>
<keyword evidence="4" id="KW-1185">Reference proteome</keyword>
<feature type="region of interest" description="Disordered" evidence="1">
    <location>
        <begin position="1"/>
        <end position="40"/>
    </location>
</feature>
<dbReference type="RefSeq" id="WP_193992211.1">
    <property type="nucleotide sequence ID" value="NZ_JADEXP010000043.1"/>
</dbReference>
<evidence type="ECO:0000313" key="4">
    <source>
        <dbReference type="Proteomes" id="UP000615026"/>
    </source>
</evidence>
<reference evidence="3" key="1">
    <citation type="submission" date="2020-10" db="EMBL/GenBank/DDBJ databases">
        <authorList>
            <person name="Castelo-Branco R."/>
            <person name="Eusebio N."/>
            <person name="Adriana R."/>
            <person name="Vieira A."/>
            <person name="Brugerolle De Fraissinette N."/>
            <person name="Rezende De Castro R."/>
            <person name="Schneider M.P."/>
            <person name="Vasconcelos V."/>
            <person name="Leao P.N."/>
        </authorList>
    </citation>
    <scope>NUCLEOTIDE SEQUENCE</scope>
    <source>
        <strain evidence="3">LEGE 11479</strain>
    </source>
</reference>
<feature type="domain" description="eCIS core" evidence="2">
    <location>
        <begin position="147"/>
        <end position="223"/>
    </location>
</feature>